<proteinExistence type="predicted"/>
<organism evidence="1 2">
    <name type="scientific">Georgenia soli</name>
    <dbReference type="NCBI Taxonomy" id="638953"/>
    <lineage>
        <taxon>Bacteria</taxon>
        <taxon>Bacillati</taxon>
        <taxon>Actinomycetota</taxon>
        <taxon>Actinomycetes</taxon>
        <taxon>Micrococcales</taxon>
        <taxon>Bogoriellaceae</taxon>
        <taxon>Georgenia</taxon>
    </lineage>
</organism>
<accession>A0A2A9ELF8</accession>
<dbReference type="AlphaFoldDB" id="A0A2A9ELF8"/>
<dbReference type="Pfam" id="PF20373">
    <property type="entry name" value="DUF6668"/>
    <property type="match status" value="1"/>
</dbReference>
<dbReference type="InterPro" id="IPR046609">
    <property type="entry name" value="DUF6668"/>
</dbReference>
<dbReference type="RefSeq" id="WP_098483549.1">
    <property type="nucleotide sequence ID" value="NZ_PDJI01000004.1"/>
</dbReference>
<dbReference type="OrthoDB" id="4549550at2"/>
<evidence type="ECO:0000313" key="1">
    <source>
        <dbReference type="EMBL" id="PFG39436.1"/>
    </source>
</evidence>
<gene>
    <name evidence="1" type="ORF">ATJ97_1942</name>
</gene>
<comment type="caution">
    <text evidence="1">The sequence shown here is derived from an EMBL/GenBank/DDBJ whole genome shotgun (WGS) entry which is preliminary data.</text>
</comment>
<dbReference type="Proteomes" id="UP000222106">
    <property type="component" value="Unassembled WGS sequence"/>
</dbReference>
<name>A0A2A9ELF8_9MICO</name>
<dbReference type="EMBL" id="PDJI01000004">
    <property type="protein sequence ID" value="PFG39436.1"/>
    <property type="molecule type" value="Genomic_DNA"/>
</dbReference>
<evidence type="ECO:0000313" key="2">
    <source>
        <dbReference type="Proteomes" id="UP000222106"/>
    </source>
</evidence>
<reference evidence="1 2" key="1">
    <citation type="submission" date="2017-10" db="EMBL/GenBank/DDBJ databases">
        <title>Sequencing the genomes of 1000 actinobacteria strains.</title>
        <authorList>
            <person name="Klenk H.-P."/>
        </authorList>
    </citation>
    <scope>NUCLEOTIDE SEQUENCE [LARGE SCALE GENOMIC DNA]</scope>
    <source>
        <strain evidence="1 2">DSM 21838</strain>
    </source>
</reference>
<sequence>MGNHPRLKSRDDVVAGDRFLVPTGPATPQRGVPVPENALPARVRTERAAPWWFGTHGGAGESTLAALVTGSRAAGHAWPLPRDVNDPQPVVLVARTSARGLESARVAATQWAAGDVLGVDLLGLVLMADAPGRLPRALRDLAQLVGGGVPRVWTVPWVEAWRSGDDVVPHAVGVLRRDLTTLLPDGEA</sequence>
<keyword evidence="2" id="KW-1185">Reference proteome</keyword>
<protein>
    <submittedName>
        <fullName evidence="1">Uncharacterized protein</fullName>
    </submittedName>
</protein>